<feature type="transmembrane region" description="Helical" evidence="5">
    <location>
        <begin position="233"/>
        <end position="253"/>
    </location>
</feature>
<keyword evidence="3 5" id="KW-1133">Transmembrane helix</keyword>
<dbReference type="Proteomes" id="UP000248132">
    <property type="component" value="Unassembled WGS sequence"/>
</dbReference>
<dbReference type="Gene3D" id="1.10.3720.10">
    <property type="entry name" value="MetI-like"/>
    <property type="match status" value="1"/>
</dbReference>
<keyword evidence="4 5" id="KW-0472">Membrane</keyword>
<feature type="transmembrane region" description="Helical" evidence="5">
    <location>
        <begin position="293"/>
        <end position="318"/>
    </location>
</feature>
<evidence type="ECO:0000256" key="1">
    <source>
        <dbReference type="ARBA" id="ARBA00004141"/>
    </source>
</evidence>
<proteinExistence type="inferred from homology"/>
<evidence type="ECO:0000313" key="8">
    <source>
        <dbReference type="Proteomes" id="UP000248132"/>
    </source>
</evidence>
<dbReference type="PANTHER" id="PTHR43496">
    <property type="entry name" value="PROTEIN LPLB"/>
    <property type="match status" value="1"/>
</dbReference>
<evidence type="ECO:0000256" key="2">
    <source>
        <dbReference type="ARBA" id="ARBA00022692"/>
    </source>
</evidence>
<dbReference type="InterPro" id="IPR035906">
    <property type="entry name" value="MetI-like_sf"/>
</dbReference>
<comment type="subcellular location">
    <subcellularLocation>
        <location evidence="5">Cell membrane</location>
        <topology evidence="5">Multi-pass membrane protein</topology>
    </subcellularLocation>
    <subcellularLocation>
        <location evidence="1">Membrane</location>
        <topology evidence="1">Multi-pass membrane protein</topology>
    </subcellularLocation>
</comment>
<dbReference type="CDD" id="cd06261">
    <property type="entry name" value="TM_PBP2"/>
    <property type="match status" value="1"/>
</dbReference>
<comment type="similarity">
    <text evidence="5">Belongs to the binding-protein-dependent transport system permease family.</text>
</comment>
<evidence type="ECO:0000256" key="4">
    <source>
        <dbReference type="ARBA" id="ARBA00023136"/>
    </source>
</evidence>
<evidence type="ECO:0000256" key="3">
    <source>
        <dbReference type="ARBA" id="ARBA00022989"/>
    </source>
</evidence>
<evidence type="ECO:0000313" key="7">
    <source>
        <dbReference type="EMBL" id="PYG89183.1"/>
    </source>
</evidence>
<reference evidence="7 8" key="1">
    <citation type="submission" date="2018-06" db="EMBL/GenBank/DDBJ databases">
        <title>Genomic Encyclopedia of Type Strains, Phase I: the one thousand microbial genomes (KMG-I) project.</title>
        <authorList>
            <person name="Kyrpides N."/>
        </authorList>
    </citation>
    <scope>NUCLEOTIDE SEQUENCE [LARGE SCALE GENOMIC DNA]</scope>
    <source>
        <strain evidence="7 8">DSM 19573</strain>
    </source>
</reference>
<keyword evidence="5" id="KW-0813">Transport</keyword>
<keyword evidence="8" id="KW-1185">Reference proteome</keyword>
<sequence>MANNISALNNNKSPSAQVQLQASLKTSKWSLLKNQKQLVFMSVPLLIYILLFSYAPIWGWLMAFQNYKPAKSFFNQKWVGLQQFEYLFKDEAFIRDFVNTLCMSVINLVLSFVTAIILALLLNEIKNMFFKRTIQTISYLPHFLSWIIVCGIVSTCLSTEGGIVNEVLMALGIIDSPVLWLSEGKYFWGIVGAANVWKELGWNTIIYIAAIASIDPAQYEAAEMDGAGRFRKMWNVTLPGIKSTIIILLIMNIGRVMDAGFEIQYILGNGLVSDWSETIDIYVLKYGIKQFNYSLATAAGIIRSVISIVLLFAANFVAKKLGEERLI</sequence>
<feature type="domain" description="ABC transmembrane type-1" evidence="6">
    <location>
        <begin position="97"/>
        <end position="314"/>
    </location>
</feature>
<dbReference type="GO" id="GO:0055085">
    <property type="term" value="P:transmembrane transport"/>
    <property type="evidence" value="ECO:0007669"/>
    <property type="project" value="InterPro"/>
</dbReference>
<gene>
    <name evidence="7" type="ORF">LY28_01006</name>
</gene>
<comment type="caution">
    <text evidence="7">The sequence shown here is derived from an EMBL/GenBank/DDBJ whole genome shotgun (WGS) entry which is preliminary data.</text>
</comment>
<accession>A0A318Y9X2</accession>
<feature type="transmembrane region" description="Helical" evidence="5">
    <location>
        <begin position="97"/>
        <end position="122"/>
    </location>
</feature>
<dbReference type="EMBL" id="QKMR01000004">
    <property type="protein sequence ID" value="PYG89183.1"/>
    <property type="molecule type" value="Genomic_DNA"/>
</dbReference>
<dbReference type="AlphaFoldDB" id="A0A318Y9X2"/>
<dbReference type="GO" id="GO:0005886">
    <property type="term" value="C:plasma membrane"/>
    <property type="evidence" value="ECO:0007669"/>
    <property type="project" value="UniProtKB-SubCell"/>
</dbReference>
<dbReference type="Pfam" id="PF00528">
    <property type="entry name" value="BPD_transp_1"/>
    <property type="match status" value="1"/>
</dbReference>
<protein>
    <submittedName>
        <fullName evidence="7">Putative aldouronate transport system permease protein</fullName>
    </submittedName>
</protein>
<dbReference type="InterPro" id="IPR000515">
    <property type="entry name" value="MetI-like"/>
</dbReference>
<dbReference type="SUPFAM" id="SSF161098">
    <property type="entry name" value="MetI-like"/>
    <property type="match status" value="1"/>
</dbReference>
<dbReference type="RefSeq" id="WP_110461065.1">
    <property type="nucleotide sequence ID" value="NZ_QKMR01000004.1"/>
</dbReference>
<dbReference type="PANTHER" id="PTHR43496:SF1">
    <property type="entry name" value="POLYGALACTURONAN_RHAMNOGALACTURONAN TRANSPORT SYSTEM PERMEASE PROTEIN YTEP"/>
    <property type="match status" value="1"/>
</dbReference>
<keyword evidence="2 5" id="KW-0812">Transmembrane</keyword>
<name>A0A318Y9X2_9FIRM</name>
<dbReference type="PROSITE" id="PS50928">
    <property type="entry name" value="ABC_TM1"/>
    <property type="match status" value="1"/>
</dbReference>
<evidence type="ECO:0000256" key="5">
    <source>
        <dbReference type="RuleBase" id="RU363032"/>
    </source>
</evidence>
<feature type="transmembrane region" description="Helical" evidence="5">
    <location>
        <begin position="38"/>
        <end position="61"/>
    </location>
</feature>
<dbReference type="OrthoDB" id="384651at2"/>
<evidence type="ECO:0000259" key="6">
    <source>
        <dbReference type="PROSITE" id="PS50928"/>
    </source>
</evidence>
<organism evidence="7 8">
    <name type="scientific">Ruminiclostridium sufflavum DSM 19573</name>
    <dbReference type="NCBI Taxonomy" id="1121337"/>
    <lineage>
        <taxon>Bacteria</taxon>
        <taxon>Bacillati</taxon>
        <taxon>Bacillota</taxon>
        <taxon>Clostridia</taxon>
        <taxon>Eubacteriales</taxon>
        <taxon>Oscillospiraceae</taxon>
        <taxon>Ruminiclostridium</taxon>
    </lineage>
</organism>